<name>A0ABV0P6V0_9TELE</name>
<dbReference type="Proteomes" id="UP001476798">
    <property type="component" value="Unassembled WGS sequence"/>
</dbReference>
<gene>
    <name evidence="1" type="ORF">GOODEAATRI_022005</name>
</gene>
<proteinExistence type="predicted"/>
<accession>A0ABV0P6V0</accession>
<evidence type="ECO:0000313" key="2">
    <source>
        <dbReference type="Proteomes" id="UP001476798"/>
    </source>
</evidence>
<comment type="caution">
    <text evidence="1">The sequence shown here is derived from an EMBL/GenBank/DDBJ whole genome shotgun (WGS) entry which is preliminary data.</text>
</comment>
<evidence type="ECO:0000313" key="1">
    <source>
        <dbReference type="EMBL" id="MEQ2179182.1"/>
    </source>
</evidence>
<protein>
    <submittedName>
        <fullName evidence="1">Uncharacterized protein</fullName>
    </submittedName>
</protein>
<keyword evidence="2" id="KW-1185">Reference proteome</keyword>
<reference evidence="1 2" key="1">
    <citation type="submission" date="2021-06" db="EMBL/GenBank/DDBJ databases">
        <authorList>
            <person name="Palmer J.M."/>
        </authorList>
    </citation>
    <scope>NUCLEOTIDE SEQUENCE [LARGE SCALE GENOMIC DNA]</scope>
    <source>
        <strain evidence="1 2">GA_2019</strain>
        <tissue evidence="1">Muscle</tissue>
    </source>
</reference>
<dbReference type="EMBL" id="JAHRIO010062173">
    <property type="protein sequence ID" value="MEQ2179182.1"/>
    <property type="molecule type" value="Genomic_DNA"/>
</dbReference>
<sequence>MSSPLHGLYTARSHLSGSEGLSWADYFSRNIKIVSVTNTMSKQVINKLVRWGIWLVLVSDNGTQVTATRGRIFPYQTEGSFPL</sequence>
<organism evidence="1 2">
    <name type="scientific">Goodea atripinnis</name>
    <dbReference type="NCBI Taxonomy" id="208336"/>
    <lineage>
        <taxon>Eukaryota</taxon>
        <taxon>Metazoa</taxon>
        <taxon>Chordata</taxon>
        <taxon>Craniata</taxon>
        <taxon>Vertebrata</taxon>
        <taxon>Euteleostomi</taxon>
        <taxon>Actinopterygii</taxon>
        <taxon>Neopterygii</taxon>
        <taxon>Teleostei</taxon>
        <taxon>Neoteleostei</taxon>
        <taxon>Acanthomorphata</taxon>
        <taxon>Ovalentaria</taxon>
        <taxon>Atherinomorphae</taxon>
        <taxon>Cyprinodontiformes</taxon>
        <taxon>Goodeidae</taxon>
        <taxon>Goodea</taxon>
    </lineage>
</organism>